<feature type="transmembrane region" description="Helical" evidence="5">
    <location>
        <begin position="102"/>
        <end position="118"/>
    </location>
</feature>
<dbReference type="Pfam" id="PF04279">
    <property type="entry name" value="IspA"/>
    <property type="match status" value="1"/>
</dbReference>
<feature type="transmembrane region" description="Helical" evidence="5">
    <location>
        <begin position="12"/>
        <end position="29"/>
    </location>
</feature>
<accession>A0A3P5XXT6</accession>
<dbReference type="EMBL" id="UXAW01000098">
    <property type="protein sequence ID" value="VDC32964.1"/>
    <property type="molecule type" value="Genomic_DNA"/>
</dbReference>
<dbReference type="PANTHER" id="PTHR36917:SF1">
    <property type="entry name" value="INNER MEMBRANE-SPANNING PROTEIN YCIB"/>
    <property type="match status" value="1"/>
</dbReference>
<sequence length="214" mass="23952">MAEKTINPLLKQVLELGPTILFFAIYMWIKDESYTFGGTEYSGFIVAAVVFVPILLASIAVLWRLTGQLSRMQIFTGIVVVFFGALTAWFNDARFFKMKTTLVYGTFAALLGIGLLRGQSWLEWILGAALPMQREGWMILTRRLVVLFIALAVANEVIWRNMSEATWVTLETFAFPAVLFVYLMVQITMLNRYMIEPGDSGAGNTGAAKDPGRD</sequence>
<keyword evidence="4 5" id="KW-0472">Membrane</keyword>
<dbReference type="PANTHER" id="PTHR36917">
    <property type="entry name" value="INTRACELLULAR SEPTATION PROTEIN A-RELATED"/>
    <property type="match status" value="1"/>
</dbReference>
<keyword evidence="5" id="KW-0997">Cell inner membrane</keyword>
<comment type="function">
    <text evidence="5">Plays a role in cell envelope biogenesis, maintenance of cell envelope integrity and membrane homeostasis.</text>
</comment>
<reference evidence="6 7" key="1">
    <citation type="submission" date="2018-11" db="EMBL/GenBank/DDBJ databases">
        <authorList>
            <person name="Criscuolo A."/>
        </authorList>
    </citation>
    <scope>NUCLEOTIDE SEQUENCE [LARGE SCALE GENOMIC DNA]</scope>
    <source>
        <strain evidence="6">ACIP111625</strain>
    </source>
</reference>
<evidence type="ECO:0000256" key="4">
    <source>
        <dbReference type="ARBA" id="ARBA00023136"/>
    </source>
</evidence>
<gene>
    <name evidence="5 6" type="primary">yciB</name>
    <name evidence="6" type="ORF">XINFAN_03516</name>
</gene>
<protein>
    <recommendedName>
        <fullName evidence="5">Inner membrane-spanning protein YciB</fullName>
    </recommendedName>
</protein>
<dbReference type="GO" id="GO:0005886">
    <property type="term" value="C:plasma membrane"/>
    <property type="evidence" value="ECO:0007669"/>
    <property type="project" value="UniProtKB-SubCell"/>
</dbReference>
<evidence type="ECO:0000256" key="2">
    <source>
        <dbReference type="ARBA" id="ARBA00022692"/>
    </source>
</evidence>
<keyword evidence="7" id="KW-1185">Reference proteome</keyword>
<comment type="subcellular location">
    <subcellularLocation>
        <location evidence="5">Cell inner membrane</location>
        <topology evidence="5">Multi-pass membrane protein</topology>
    </subcellularLocation>
</comment>
<dbReference type="Proteomes" id="UP000277498">
    <property type="component" value="Unassembled WGS sequence"/>
</dbReference>
<evidence type="ECO:0000256" key="5">
    <source>
        <dbReference type="HAMAP-Rule" id="MF_00189"/>
    </source>
</evidence>
<name>A0A3P5XXT6_9RHOB</name>
<feature type="transmembrane region" description="Helical" evidence="5">
    <location>
        <begin position="165"/>
        <end position="185"/>
    </location>
</feature>
<proteinExistence type="inferred from homology"/>
<comment type="similarity">
    <text evidence="5">Belongs to the YciB family.</text>
</comment>
<dbReference type="InterPro" id="IPR006008">
    <property type="entry name" value="YciB"/>
</dbReference>
<dbReference type="OrthoDB" id="9788219at2"/>
<evidence type="ECO:0000313" key="6">
    <source>
        <dbReference type="EMBL" id="VDC32964.1"/>
    </source>
</evidence>
<feature type="transmembrane region" description="Helical" evidence="5">
    <location>
        <begin position="139"/>
        <end position="159"/>
    </location>
</feature>
<dbReference type="AlphaFoldDB" id="A0A3P5XXT6"/>
<evidence type="ECO:0000313" key="7">
    <source>
        <dbReference type="Proteomes" id="UP000277498"/>
    </source>
</evidence>
<keyword evidence="3 5" id="KW-1133">Transmembrane helix</keyword>
<organism evidence="6 7">
    <name type="scientific">Pseudogemmobacter humi</name>
    <dbReference type="NCBI Taxonomy" id="2483812"/>
    <lineage>
        <taxon>Bacteria</taxon>
        <taxon>Pseudomonadati</taxon>
        <taxon>Pseudomonadota</taxon>
        <taxon>Alphaproteobacteria</taxon>
        <taxon>Rhodobacterales</taxon>
        <taxon>Paracoccaceae</taxon>
        <taxon>Pseudogemmobacter</taxon>
    </lineage>
</organism>
<evidence type="ECO:0000256" key="3">
    <source>
        <dbReference type="ARBA" id="ARBA00022989"/>
    </source>
</evidence>
<keyword evidence="1 5" id="KW-1003">Cell membrane</keyword>
<evidence type="ECO:0000256" key="1">
    <source>
        <dbReference type="ARBA" id="ARBA00022475"/>
    </source>
</evidence>
<feature type="transmembrane region" description="Helical" evidence="5">
    <location>
        <begin position="74"/>
        <end position="90"/>
    </location>
</feature>
<dbReference type="RefSeq" id="WP_124088215.1">
    <property type="nucleotide sequence ID" value="NZ_UXAW01000098.1"/>
</dbReference>
<dbReference type="HAMAP" id="MF_00189">
    <property type="entry name" value="YciB"/>
    <property type="match status" value="1"/>
</dbReference>
<feature type="transmembrane region" description="Helical" evidence="5">
    <location>
        <begin position="41"/>
        <end position="62"/>
    </location>
</feature>
<keyword evidence="2 5" id="KW-0812">Transmembrane</keyword>